<gene>
    <name evidence="1" type="ORF">LX32DRAFT_496214</name>
</gene>
<dbReference type="Proteomes" id="UP001232148">
    <property type="component" value="Unassembled WGS sequence"/>
</dbReference>
<feature type="non-terminal residue" evidence="1">
    <location>
        <position position="220"/>
    </location>
</feature>
<dbReference type="EMBL" id="MU842824">
    <property type="protein sequence ID" value="KAK2033111.1"/>
    <property type="molecule type" value="Genomic_DNA"/>
</dbReference>
<keyword evidence="2" id="KW-1185">Reference proteome</keyword>
<dbReference type="AlphaFoldDB" id="A0AAD9HRU3"/>
<reference evidence="1" key="1">
    <citation type="submission" date="2021-06" db="EMBL/GenBank/DDBJ databases">
        <title>Comparative genomics, transcriptomics and evolutionary studies reveal genomic signatures of adaptation to plant cell wall in hemibiotrophic fungi.</title>
        <authorList>
            <consortium name="DOE Joint Genome Institute"/>
            <person name="Baroncelli R."/>
            <person name="Diaz J.F."/>
            <person name="Benocci T."/>
            <person name="Peng M."/>
            <person name="Battaglia E."/>
            <person name="Haridas S."/>
            <person name="Andreopoulos W."/>
            <person name="Labutti K."/>
            <person name="Pangilinan J."/>
            <person name="Floch G.L."/>
            <person name="Makela M.R."/>
            <person name="Henrissat B."/>
            <person name="Grigoriev I.V."/>
            <person name="Crouch J.A."/>
            <person name="De Vries R.P."/>
            <person name="Sukno S.A."/>
            <person name="Thon M.R."/>
        </authorList>
    </citation>
    <scope>NUCLEOTIDE SEQUENCE</scope>
    <source>
        <strain evidence="1">MAFF235873</strain>
    </source>
</reference>
<comment type="caution">
    <text evidence="1">The sequence shown here is derived from an EMBL/GenBank/DDBJ whole genome shotgun (WGS) entry which is preliminary data.</text>
</comment>
<evidence type="ECO:0000313" key="2">
    <source>
        <dbReference type="Proteomes" id="UP001232148"/>
    </source>
</evidence>
<proteinExistence type="predicted"/>
<name>A0AAD9HRU3_9PEZI</name>
<accession>A0AAD9HRU3</accession>
<protein>
    <submittedName>
        <fullName evidence="1">Uncharacterized protein</fullName>
    </submittedName>
</protein>
<organism evidence="1 2">
    <name type="scientific">Colletotrichum zoysiae</name>
    <dbReference type="NCBI Taxonomy" id="1216348"/>
    <lineage>
        <taxon>Eukaryota</taxon>
        <taxon>Fungi</taxon>
        <taxon>Dikarya</taxon>
        <taxon>Ascomycota</taxon>
        <taxon>Pezizomycotina</taxon>
        <taxon>Sordariomycetes</taxon>
        <taxon>Hypocreomycetidae</taxon>
        <taxon>Glomerellales</taxon>
        <taxon>Glomerellaceae</taxon>
        <taxon>Colletotrichum</taxon>
        <taxon>Colletotrichum graminicola species complex</taxon>
    </lineage>
</organism>
<feature type="non-terminal residue" evidence="1">
    <location>
        <position position="1"/>
    </location>
</feature>
<evidence type="ECO:0000313" key="1">
    <source>
        <dbReference type="EMBL" id="KAK2033111.1"/>
    </source>
</evidence>
<sequence>GRFGELVPPYSMADSLSDPLSHLDHKVPRPCSGPWCKKGEAKMARNPNACISGRDRTAKSGNLCEFSCRFGFCLESLCECTARGIQKTVPKWQDIHVVAKDDADRDLNSLCQFSCKYGHCPNDVCMIRALAQPDYPIDHREQVREGNARKCLIFKEPQHWEAQKQRCEMVCSKKLEQAKKEGRTTSAICVGFWPMDKPIPWQKLREGQTAAPGTCHCDNQ</sequence>